<gene>
    <name evidence="6" type="ORF">NBG84_27020</name>
</gene>
<dbReference type="RefSeq" id="WP_250922225.1">
    <property type="nucleotide sequence ID" value="NZ_JAMQAW010000034.1"/>
</dbReference>
<proteinExistence type="predicted"/>
<keyword evidence="7" id="KW-1185">Reference proteome</keyword>
<evidence type="ECO:0000256" key="3">
    <source>
        <dbReference type="ARBA" id="ARBA00023004"/>
    </source>
</evidence>
<evidence type="ECO:0000256" key="4">
    <source>
        <dbReference type="ARBA" id="ARBA00023014"/>
    </source>
</evidence>
<evidence type="ECO:0000313" key="6">
    <source>
        <dbReference type="EMBL" id="MCM2391895.1"/>
    </source>
</evidence>
<dbReference type="SUPFAM" id="SSF102114">
    <property type="entry name" value="Radical SAM enzymes"/>
    <property type="match status" value="1"/>
</dbReference>
<keyword evidence="1" id="KW-0949">S-adenosyl-L-methionine</keyword>
<evidence type="ECO:0000313" key="7">
    <source>
        <dbReference type="Proteomes" id="UP001431429"/>
    </source>
</evidence>
<sequence>MSTADTAKAPDVIVWDITYACPLRCSHCYSESGRRPSRQLAPAEMVRVVESIITLKPRVVALSGGEPLLVRGVLTVAEQLVQAGIRLGVNTSGWTLTRPMAERLADLFREVLVSLDGATAEVHDRIRGRVGSHERALRTLALLDSVARERRQAGQPPLRFGIDAVVVNSNRGQLERFCTDIAPRFPHLSALSFNAAVPAGLANRPDFARTELLTWDRLAELAHPALLARLRALAPSTVEVFTADNLNLGMFPDRLATGGDQQIMHIEPDGEVRAMPLYEGTVGNLLHEPADLLWDRARARWRDPFVVEALSAVRTMADWVEATRRLDLRFASDEVRLLIDRRAREAHTAAGAETQAPSC</sequence>
<dbReference type="SFLD" id="SFLDG01067">
    <property type="entry name" value="SPASM/twitch_domain_containing"/>
    <property type="match status" value="1"/>
</dbReference>
<dbReference type="PANTHER" id="PTHR11228">
    <property type="entry name" value="RADICAL SAM DOMAIN PROTEIN"/>
    <property type="match status" value="1"/>
</dbReference>
<feature type="domain" description="Radical SAM core" evidence="5">
    <location>
        <begin position="7"/>
        <end position="231"/>
    </location>
</feature>
<protein>
    <submittedName>
        <fullName evidence="6">Radical SAM protein</fullName>
    </submittedName>
</protein>
<keyword evidence="3" id="KW-0408">Iron</keyword>
<comment type="caution">
    <text evidence="6">The sequence shown here is derived from an EMBL/GenBank/DDBJ whole genome shotgun (WGS) entry which is preliminary data.</text>
</comment>
<dbReference type="EMBL" id="JAMQAW010000034">
    <property type="protein sequence ID" value="MCM2391895.1"/>
    <property type="molecule type" value="Genomic_DNA"/>
</dbReference>
<evidence type="ECO:0000259" key="5">
    <source>
        <dbReference type="PROSITE" id="PS51918"/>
    </source>
</evidence>
<dbReference type="PANTHER" id="PTHR11228:SF7">
    <property type="entry name" value="PQQA PEPTIDE CYCLASE"/>
    <property type="match status" value="1"/>
</dbReference>
<dbReference type="InterPro" id="IPR007197">
    <property type="entry name" value="rSAM"/>
</dbReference>
<dbReference type="SFLD" id="SFLDS00029">
    <property type="entry name" value="Radical_SAM"/>
    <property type="match status" value="1"/>
</dbReference>
<dbReference type="Gene3D" id="3.20.20.70">
    <property type="entry name" value="Aldolase class I"/>
    <property type="match status" value="1"/>
</dbReference>
<dbReference type="InterPro" id="IPR013785">
    <property type="entry name" value="Aldolase_TIM"/>
</dbReference>
<dbReference type="InterPro" id="IPR058240">
    <property type="entry name" value="rSAM_sf"/>
</dbReference>
<keyword evidence="2" id="KW-0479">Metal-binding</keyword>
<dbReference type="PROSITE" id="PS51918">
    <property type="entry name" value="RADICAL_SAM"/>
    <property type="match status" value="1"/>
</dbReference>
<accession>A0ABT0UUU9</accession>
<organism evidence="6 7">
    <name type="scientific">Streptomyces albipurpureus</name>
    <dbReference type="NCBI Taxonomy" id="2897419"/>
    <lineage>
        <taxon>Bacteria</taxon>
        <taxon>Bacillati</taxon>
        <taxon>Actinomycetota</taxon>
        <taxon>Actinomycetes</taxon>
        <taxon>Kitasatosporales</taxon>
        <taxon>Streptomycetaceae</taxon>
        <taxon>Streptomyces</taxon>
    </lineage>
</organism>
<dbReference type="Pfam" id="PF04055">
    <property type="entry name" value="Radical_SAM"/>
    <property type="match status" value="1"/>
</dbReference>
<evidence type="ECO:0000256" key="2">
    <source>
        <dbReference type="ARBA" id="ARBA00022723"/>
    </source>
</evidence>
<dbReference type="InterPro" id="IPR050377">
    <property type="entry name" value="Radical_SAM_PqqE_MftC-like"/>
</dbReference>
<dbReference type="Proteomes" id="UP001431429">
    <property type="component" value="Unassembled WGS sequence"/>
</dbReference>
<dbReference type="CDD" id="cd01335">
    <property type="entry name" value="Radical_SAM"/>
    <property type="match status" value="1"/>
</dbReference>
<reference evidence="6" key="1">
    <citation type="submission" date="2022-06" db="EMBL/GenBank/DDBJ databases">
        <title>Genome public.</title>
        <authorList>
            <person name="Sun Q."/>
        </authorList>
    </citation>
    <scope>NUCLEOTIDE SEQUENCE</scope>
    <source>
        <strain evidence="6">CWNU-1</strain>
    </source>
</reference>
<evidence type="ECO:0000256" key="1">
    <source>
        <dbReference type="ARBA" id="ARBA00022691"/>
    </source>
</evidence>
<keyword evidence="4" id="KW-0411">Iron-sulfur</keyword>
<name>A0ABT0UUU9_9ACTN</name>